<evidence type="ECO:0000256" key="4">
    <source>
        <dbReference type="ARBA" id="ARBA00022695"/>
    </source>
</evidence>
<dbReference type="InterPro" id="IPR037160">
    <property type="entry name" value="DNA_Pol_thumb_sf"/>
</dbReference>
<dbReference type="InterPro" id="IPR043519">
    <property type="entry name" value="NT_sf"/>
</dbReference>
<dbReference type="Pfam" id="PF14791">
    <property type="entry name" value="DNA_pol_B_thumb"/>
    <property type="match status" value="1"/>
</dbReference>
<reference evidence="16 17" key="1">
    <citation type="journal article" date="2011" name="Proc. Natl. Acad. Sci. U.S.A.">
        <title>Evolutionary erosion of yeast sex chromosomes by mating-type switching accidents.</title>
        <authorList>
            <person name="Gordon J.L."/>
            <person name="Armisen D."/>
            <person name="Proux-Wera E."/>
            <person name="Oheigeartaigh S.S."/>
            <person name="Byrne K.P."/>
            <person name="Wolfe K.H."/>
        </authorList>
    </citation>
    <scope>NUCLEOTIDE SEQUENCE [LARGE SCALE GENOMIC DNA]</scope>
    <source>
        <strain evidence="17">ATCC 10662 / CBS 1146 / NBRC 0425 / NCYC 2629 / NRRL Y-866</strain>
    </source>
</reference>
<sequence length="578" mass="66644">MGLFERKIFIILPNSRSYTLRFISQLIEDNGGLQADDTESIKQQLIILINDTFVDSSQKIADTELFRRELELDATKLWKIIVQKKPLCVRASCISEWLKLGEISLTADRLIDLEEVDLLGDSQVSVEGVNSINEVPSEEVQYKSQSETAAGSHASADKHMDTGENLPSEKLSSPSEVPTERLTRLIDEDKTSKNELLIKALGRLAKRYDVKGDRYRSRGYKLAKIGVERYPFEILSGEQARREIASVGSSIARKIQIILDTGGLPGLDEAFDLEKKLNYYTQCHDVGVYSAKRWNLLGLTTFSEVSKKFPEIFLRDWTVLFGWSYYEDWLKRISRAECEEVLKVVKDNLKQIDPEFKVELQGSYVRGALECGDIDLLFFKKGLDDTGEIGRVMERLALNLYDKGYVNCFLQLTTKIRQVFKHKITERISKCDLRIPSDDDYPPAAEVLKKFYLGFKLRSEFDPKYLQVKNKEYTRLEPTDQFMSLNSTDHPCRRVDFFCCRWSELGAARLQWTGPKEFNRWIRIQAAQKGMKLTQHGLYRGETTLLESFDEERIFELLGEEYVGPEERNSIIKKRQKT</sequence>
<dbReference type="InterPro" id="IPR010996">
    <property type="entry name" value="HHH_MUS81"/>
</dbReference>
<evidence type="ECO:0000256" key="3">
    <source>
        <dbReference type="ARBA" id="ARBA00022679"/>
    </source>
</evidence>
<dbReference type="GO" id="GO:0003677">
    <property type="term" value="F:DNA binding"/>
    <property type="evidence" value="ECO:0007669"/>
    <property type="project" value="UniProtKB-UniRule"/>
</dbReference>
<evidence type="ECO:0000256" key="9">
    <source>
        <dbReference type="ARBA" id="ARBA00023204"/>
    </source>
</evidence>
<keyword evidence="17" id="KW-1185">Reference proteome</keyword>
<evidence type="ECO:0000256" key="8">
    <source>
        <dbReference type="ARBA" id="ARBA00022932"/>
    </source>
</evidence>
<dbReference type="InterPro" id="IPR029398">
    <property type="entry name" value="PolB_thumb"/>
</dbReference>
<evidence type="ECO:0000256" key="12">
    <source>
        <dbReference type="PIRSR" id="PIRSR622312-50"/>
    </source>
</evidence>
<dbReference type="Gene3D" id="3.30.460.10">
    <property type="entry name" value="Beta Polymerase, domain 2"/>
    <property type="match status" value="1"/>
</dbReference>
<dbReference type="GO" id="GO:0005634">
    <property type="term" value="C:nucleus"/>
    <property type="evidence" value="ECO:0007669"/>
    <property type="project" value="UniProtKB-SubCell"/>
</dbReference>
<dbReference type="GO" id="GO:0003887">
    <property type="term" value="F:DNA-directed DNA polymerase activity"/>
    <property type="evidence" value="ECO:0007669"/>
    <property type="project" value="UniProtKB-UniRule"/>
</dbReference>
<keyword evidence="9 13" id="KW-0234">DNA repair</keyword>
<keyword evidence="6 13" id="KW-0227">DNA damage</keyword>
<name>G8ZQ09_TORDE</name>
<keyword evidence="3 13" id="KW-0808">Transferase</keyword>
<dbReference type="SMART" id="SM00483">
    <property type="entry name" value="POLXc"/>
    <property type="match status" value="1"/>
</dbReference>
<dbReference type="InterPro" id="IPR028207">
    <property type="entry name" value="DNA_pol_B_palm_palm"/>
</dbReference>
<dbReference type="SUPFAM" id="SSF47802">
    <property type="entry name" value="DNA polymerase beta, N-terminal domain-like"/>
    <property type="match status" value="1"/>
</dbReference>
<dbReference type="PRINTS" id="PR00869">
    <property type="entry name" value="DNAPOLX"/>
</dbReference>
<dbReference type="InterPro" id="IPR002008">
    <property type="entry name" value="DNA_pol_X_beta-like"/>
</dbReference>
<evidence type="ECO:0000256" key="10">
    <source>
        <dbReference type="ARBA" id="ARBA00023242"/>
    </source>
</evidence>
<dbReference type="PANTHER" id="PTHR11276">
    <property type="entry name" value="DNA POLYMERASE TYPE-X FAMILY MEMBER"/>
    <property type="match status" value="1"/>
</dbReference>
<evidence type="ECO:0000256" key="5">
    <source>
        <dbReference type="ARBA" id="ARBA00022723"/>
    </source>
</evidence>
<evidence type="ECO:0000256" key="11">
    <source>
        <dbReference type="ARBA" id="ARBA00049244"/>
    </source>
</evidence>
<dbReference type="HOGENOM" id="CLU_008698_3_1_1"/>
<protein>
    <recommendedName>
        <fullName evidence="13">DNA polymerase</fullName>
        <ecNumber evidence="13">2.7.7.7</ecNumber>
    </recommendedName>
</protein>
<evidence type="ECO:0000256" key="7">
    <source>
        <dbReference type="ARBA" id="ARBA00022842"/>
    </source>
</evidence>
<dbReference type="GO" id="GO:0046872">
    <property type="term" value="F:metal ion binding"/>
    <property type="evidence" value="ECO:0007669"/>
    <property type="project" value="UniProtKB-UniRule"/>
</dbReference>
<evidence type="ECO:0000256" key="2">
    <source>
        <dbReference type="ARBA" id="ARBA00004123"/>
    </source>
</evidence>
<dbReference type="GO" id="GO:0006303">
    <property type="term" value="P:double-strand break repair via nonhomologous end joining"/>
    <property type="evidence" value="ECO:0007669"/>
    <property type="project" value="EnsemblFungi"/>
</dbReference>
<dbReference type="InterPro" id="IPR022312">
    <property type="entry name" value="DNA_pol_X"/>
</dbReference>
<dbReference type="PANTHER" id="PTHR11276:SF42">
    <property type="entry name" value="DNA POLYMERASE BETA"/>
    <property type="match status" value="1"/>
</dbReference>
<dbReference type="Gene3D" id="1.10.150.110">
    <property type="entry name" value="DNA polymerase beta, N-terminal domain-like"/>
    <property type="match status" value="1"/>
</dbReference>
<comment type="similarity">
    <text evidence="13">Belongs to the DNA polymerase type-X family.</text>
</comment>
<dbReference type="InterPro" id="IPR027421">
    <property type="entry name" value="DNA_pol_lamdba_lyase_dom_sf"/>
</dbReference>
<keyword evidence="5" id="KW-0479">Metal-binding</keyword>
<dbReference type="PRINTS" id="PR00870">
    <property type="entry name" value="DNAPOLXBETA"/>
</dbReference>
<dbReference type="InParanoid" id="G8ZQ09"/>
<dbReference type="GeneID" id="11504940"/>
<evidence type="ECO:0000313" key="17">
    <source>
        <dbReference type="Proteomes" id="UP000005627"/>
    </source>
</evidence>
<feature type="region of interest" description="Disordered" evidence="14">
    <location>
        <begin position="136"/>
        <end position="185"/>
    </location>
</feature>
<comment type="cofactor">
    <cofactor evidence="1">
        <name>Mg(2+)</name>
        <dbReference type="ChEBI" id="CHEBI:18420"/>
    </cofactor>
</comment>
<dbReference type="KEGG" id="tdl:TDEL_0B05740"/>
<comment type="subcellular location">
    <subcellularLocation>
        <location evidence="2 13">Nucleus</location>
    </subcellularLocation>
</comment>
<dbReference type="EMBL" id="HE616743">
    <property type="protein sequence ID" value="CCE90703.1"/>
    <property type="molecule type" value="Genomic_DNA"/>
</dbReference>
<dbReference type="STRING" id="1076872.G8ZQ09"/>
<dbReference type="SUPFAM" id="SSF81301">
    <property type="entry name" value="Nucleotidyltransferase"/>
    <property type="match status" value="1"/>
</dbReference>
<dbReference type="EC" id="2.7.7.7" evidence="13"/>
<proteinExistence type="inferred from homology"/>
<organism evidence="16 17">
    <name type="scientific">Torulaspora delbrueckii</name>
    <name type="common">Yeast</name>
    <name type="synonym">Candida colliculosa</name>
    <dbReference type="NCBI Taxonomy" id="4950"/>
    <lineage>
        <taxon>Eukaryota</taxon>
        <taxon>Fungi</taxon>
        <taxon>Dikarya</taxon>
        <taxon>Ascomycota</taxon>
        <taxon>Saccharomycotina</taxon>
        <taxon>Saccharomycetes</taxon>
        <taxon>Saccharomycetales</taxon>
        <taxon>Saccharomycetaceae</taxon>
        <taxon>Torulaspora</taxon>
    </lineage>
</organism>
<keyword evidence="8 13" id="KW-0239">DNA-directed DNA polymerase</keyword>
<gene>
    <name evidence="16" type="primary">TDEL0B05740</name>
    <name evidence="16" type="ORF">TDEL_0B05740</name>
</gene>
<dbReference type="Pfam" id="PF14716">
    <property type="entry name" value="HHH_8"/>
    <property type="match status" value="1"/>
</dbReference>
<evidence type="ECO:0000256" key="13">
    <source>
        <dbReference type="RuleBase" id="RU366014"/>
    </source>
</evidence>
<feature type="domain" description="DNA-directed DNA polymerase X" evidence="15">
    <location>
        <begin position="192"/>
        <end position="569"/>
    </location>
</feature>
<evidence type="ECO:0000256" key="6">
    <source>
        <dbReference type="ARBA" id="ARBA00022763"/>
    </source>
</evidence>
<evidence type="ECO:0000313" key="16">
    <source>
        <dbReference type="EMBL" id="CCE90703.1"/>
    </source>
</evidence>
<keyword evidence="10 13" id="KW-0539">Nucleus</keyword>
<dbReference type="InterPro" id="IPR002054">
    <property type="entry name" value="DNA-dir_DNA_pol_X"/>
</dbReference>
<dbReference type="GO" id="GO:0006284">
    <property type="term" value="P:base-excision repair"/>
    <property type="evidence" value="ECO:0007669"/>
    <property type="project" value="TreeGrafter"/>
</dbReference>
<dbReference type="OrthoDB" id="205514at2759"/>
<accession>G8ZQ09</accession>
<dbReference type="Gene3D" id="3.30.210.10">
    <property type="entry name" value="DNA polymerase, thumb domain"/>
    <property type="match status" value="1"/>
</dbReference>
<evidence type="ECO:0000256" key="14">
    <source>
        <dbReference type="SAM" id="MobiDB-lite"/>
    </source>
</evidence>
<dbReference type="FunCoup" id="G8ZQ09">
    <property type="interactions" value="297"/>
</dbReference>
<feature type="active site" description="Nucleophile; Schiff-base intermediate with DNA; for 5'-dRP lyase activity" evidence="12">
    <location>
        <position position="254"/>
    </location>
</feature>
<comment type="catalytic activity">
    <reaction evidence="11 13">
        <text>DNA(n) + a 2'-deoxyribonucleoside 5'-triphosphate = DNA(n+1) + diphosphate</text>
        <dbReference type="Rhea" id="RHEA:22508"/>
        <dbReference type="Rhea" id="RHEA-COMP:17339"/>
        <dbReference type="Rhea" id="RHEA-COMP:17340"/>
        <dbReference type="ChEBI" id="CHEBI:33019"/>
        <dbReference type="ChEBI" id="CHEBI:61560"/>
        <dbReference type="ChEBI" id="CHEBI:173112"/>
        <dbReference type="EC" id="2.7.7.7"/>
    </reaction>
</comment>
<dbReference type="Proteomes" id="UP000005627">
    <property type="component" value="Chromosome 2"/>
</dbReference>
<evidence type="ECO:0000256" key="1">
    <source>
        <dbReference type="ARBA" id="ARBA00001946"/>
    </source>
</evidence>
<dbReference type="RefSeq" id="XP_003679914.1">
    <property type="nucleotide sequence ID" value="XM_003679866.1"/>
</dbReference>
<comment type="function">
    <text evidence="13">DNA polymerase that functions in several pathways of DNA repair. Involved in base excision repair (BER) responsible for repair of lesions that give rise to abasic (AP) sites in DNA. Also contributes to DNA double-strand break repair by non-homologous end joining and homologous recombination. Has both template-dependent and template-independent (terminal transferase) DNA polymerase activities. Has also a 5'-deoxyribose-5-phosphate lyase (dRP lyase) activity.</text>
</comment>
<dbReference type="eggNOG" id="KOG2534">
    <property type="taxonomic scope" value="Eukaryota"/>
</dbReference>
<dbReference type="SUPFAM" id="SSF81585">
    <property type="entry name" value="PsbU/PolX domain-like"/>
    <property type="match status" value="1"/>
</dbReference>
<dbReference type="AlphaFoldDB" id="G8ZQ09"/>
<keyword evidence="7" id="KW-0460">Magnesium</keyword>
<evidence type="ECO:0000259" key="15">
    <source>
        <dbReference type="SMART" id="SM00483"/>
    </source>
</evidence>
<dbReference type="Pfam" id="PF14792">
    <property type="entry name" value="DNA_pol_B_palm"/>
    <property type="match status" value="1"/>
</dbReference>
<keyword evidence="4 13" id="KW-0548">Nucleotidyltransferase</keyword>
<dbReference type="CDD" id="cd00141">
    <property type="entry name" value="NT_POLXc"/>
    <property type="match status" value="1"/>
</dbReference>